<dbReference type="SUPFAM" id="SSF53474">
    <property type="entry name" value="alpha/beta-Hydrolases"/>
    <property type="match status" value="1"/>
</dbReference>
<organism evidence="12 13">
    <name type="scientific">Aspergillus felis</name>
    <dbReference type="NCBI Taxonomy" id="1287682"/>
    <lineage>
        <taxon>Eukaryota</taxon>
        <taxon>Fungi</taxon>
        <taxon>Dikarya</taxon>
        <taxon>Ascomycota</taxon>
        <taxon>Pezizomycotina</taxon>
        <taxon>Eurotiomycetes</taxon>
        <taxon>Eurotiomycetidae</taxon>
        <taxon>Eurotiales</taxon>
        <taxon>Aspergillaceae</taxon>
        <taxon>Aspergillus</taxon>
        <taxon>Aspergillus subgen. Fumigati</taxon>
    </lineage>
</organism>
<evidence type="ECO:0000256" key="9">
    <source>
        <dbReference type="ARBA" id="ARBA00041789"/>
    </source>
</evidence>
<dbReference type="AlphaFoldDB" id="A0A8H6Q9K2"/>
<dbReference type="PROSITE" id="PS50082">
    <property type="entry name" value="WD_REPEATS_2"/>
    <property type="match status" value="1"/>
</dbReference>
<reference evidence="12" key="1">
    <citation type="submission" date="2020-06" db="EMBL/GenBank/DDBJ databases">
        <title>Draft genome sequences of strains closely related to Aspergillus parafelis and Aspergillus hiratsukae.</title>
        <authorList>
            <person name="Dos Santos R.A.C."/>
            <person name="Rivero-Menendez O."/>
            <person name="Steenwyk J.L."/>
            <person name="Mead M.E."/>
            <person name="Goldman G.H."/>
            <person name="Alastruey-Izquierdo A."/>
            <person name="Rokas A."/>
        </authorList>
    </citation>
    <scope>NUCLEOTIDE SEQUENCE</scope>
    <source>
        <strain evidence="12">CNM-CM5623</strain>
    </source>
</reference>
<dbReference type="GO" id="GO:0051015">
    <property type="term" value="F:actin filament binding"/>
    <property type="evidence" value="ECO:0007669"/>
    <property type="project" value="TreeGrafter"/>
</dbReference>
<sequence length="764" mass="84447">MSAPEVHHLFHSPIADHSFSSDKSTLAVARENNVELYQRADSKFSLTDELKGHEKTVTSVDIAPNSGRIVTCSQDRNAYVWEQTPTGWKPTLVLLRINRAATFVRWSPSEQKFAVGSGARVIAVCYFEEENDWWISKHLKKPIRSTITTLAWHPNSVLLAAGSTDSHARVFSSFIKGIDTRPEPSAWGERLPFNTVCGEFLNDSAGWIHAVCFSPSGNALAFTGHDSSVTVVYPSAPEQPPRAMLNITTRLLPFTSLIWNGENEIIAAGHDCEPFRFSGDESGWKLAGAIESKTGAGAGSVRDESALNMFRQMDLKGQTHADTQLKTIHQNTINTIRVYEETGGAVHKFSIWGVSPIMLHKYCLVCLTIFACFSSLFVVGVDCAMFGRGDEGQQQISEELFGSLEELARIVDVSYCVGTTEIRKPFKCLSHCSEFQGFELVTTWNTGPFLSDSCGYIALSHEPSPKRIIVAFRGTYSIANTIIDLSAYPQPYVPYHPENGRDSGHVQCRNCTVHAGFLASWRNTRAIVLEQVAAARARYPDYSLVLVGHSLGGAVAALAGVEMQLRGWNPQVTTFGEPRIGNKAFVGFLDQSFNLDGLGADAQDPRFRRVTHVNDPVPLLPLQDWGYEMHAGEIFIAKEELSPLPLDIRLCQGANDARCIAGTDGAVGLMLKELDDIILTKQYPSKRVQSSHQAVLVDGDPHSSANADAADREQLRTPFSLPWHLIPPEYRLWELFFAHRDYFWRLGLCVPGGDPTGKMSDIQN</sequence>
<evidence type="ECO:0000256" key="3">
    <source>
        <dbReference type="ARBA" id="ARBA00022490"/>
    </source>
</evidence>
<keyword evidence="7" id="KW-0206">Cytoskeleton</keyword>
<evidence type="ECO:0000256" key="1">
    <source>
        <dbReference type="ARBA" id="ARBA00004245"/>
    </source>
</evidence>
<protein>
    <recommendedName>
        <fullName evidence="8">Arp2/3 complex 41 kDa subunit</fullName>
    </recommendedName>
    <alternativeName>
        <fullName evidence="9">p41-ARC</fullName>
    </alternativeName>
</protein>
<dbReference type="InterPro" id="IPR017383">
    <property type="entry name" value="ARPC1"/>
</dbReference>
<dbReference type="SMART" id="SM00320">
    <property type="entry name" value="WD40"/>
    <property type="match status" value="4"/>
</dbReference>
<keyword evidence="4 10" id="KW-0853">WD repeat</keyword>
<dbReference type="GO" id="GO:0005885">
    <property type="term" value="C:Arp2/3 protein complex"/>
    <property type="evidence" value="ECO:0007669"/>
    <property type="project" value="InterPro"/>
</dbReference>
<evidence type="ECO:0000256" key="6">
    <source>
        <dbReference type="ARBA" id="ARBA00023203"/>
    </source>
</evidence>
<dbReference type="Proteomes" id="UP000654922">
    <property type="component" value="Unassembled WGS sequence"/>
</dbReference>
<evidence type="ECO:0000256" key="4">
    <source>
        <dbReference type="ARBA" id="ARBA00022574"/>
    </source>
</evidence>
<dbReference type="PANTHER" id="PTHR10709:SF2">
    <property type="entry name" value="ACTIN-RELATED PROTEIN 2_3 COMPLEX SUBUNIT"/>
    <property type="match status" value="1"/>
</dbReference>
<dbReference type="Pfam" id="PF01764">
    <property type="entry name" value="Lipase_3"/>
    <property type="match status" value="1"/>
</dbReference>
<evidence type="ECO:0000256" key="8">
    <source>
        <dbReference type="ARBA" id="ARBA00041244"/>
    </source>
</evidence>
<keyword evidence="3" id="KW-0963">Cytoplasm</keyword>
<dbReference type="Gene3D" id="2.130.10.10">
    <property type="entry name" value="YVTN repeat-like/Quinoprotein amine dehydrogenase"/>
    <property type="match status" value="1"/>
</dbReference>
<feature type="domain" description="Fungal lipase-type" evidence="11">
    <location>
        <begin position="469"/>
        <end position="623"/>
    </location>
</feature>
<comment type="similarity">
    <text evidence="2">Belongs to the WD repeat ARPC1 family.</text>
</comment>
<feature type="repeat" description="WD" evidence="10">
    <location>
        <begin position="50"/>
        <end position="82"/>
    </location>
</feature>
<dbReference type="InterPro" id="IPR001680">
    <property type="entry name" value="WD40_rpt"/>
</dbReference>
<dbReference type="PANTHER" id="PTHR10709">
    <property type="entry name" value="ACTIN-RELATED PROTEIN 2/3 COMPLEX SUBUNIT 1"/>
    <property type="match status" value="1"/>
</dbReference>
<dbReference type="EMBL" id="JACBAE010001274">
    <property type="protein sequence ID" value="KAF7168037.1"/>
    <property type="molecule type" value="Genomic_DNA"/>
</dbReference>
<comment type="caution">
    <text evidence="12">The sequence shown here is derived from an EMBL/GenBank/DDBJ whole genome shotgun (WGS) entry which is preliminary data.</text>
</comment>
<dbReference type="Pfam" id="PF00400">
    <property type="entry name" value="WD40"/>
    <property type="match status" value="2"/>
</dbReference>
<dbReference type="Gene3D" id="3.40.50.1820">
    <property type="entry name" value="alpha/beta hydrolase"/>
    <property type="match status" value="1"/>
</dbReference>
<dbReference type="SUPFAM" id="SSF50978">
    <property type="entry name" value="WD40 repeat-like"/>
    <property type="match status" value="1"/>
</dbReference>
<accession>A0A8H6Q9K2</accession>
<comment type="subcellular location">
    <subcellularLocation>
        <location evidence="1">Cytoplasm</location>
        <location evidence="1">Cytoskeleton</location>
    </subcellularLocation>
</comment>
<name>A0A8H6Q9K2_9EURO</name>
<dbReference type="PROSITE" id="PS50294">
    <property type="entry name" value="WD_REPEATS_REGION"/>
    <property type="match status" value="1"/>
</dbReference>
<evidence type="ECO:0000313" key="12">
    <source>
        <dbReference type="EMBL" id="KAF7168037.1"/>
    </source>
</evidence>
<dbReference type="InterPro" id="IPR029058">
    <property type="entry name" value="AB_hydrolase_fold"/>
</dbReference>
<evidence type="ECO:0000256" key="10">
    <source>
        <dbReference type="PROSITE-ProRule" id="PRU00221"/>
    </source>
</evidence>
<keyword evidence="6" id="KW-0009">Actin-binding</keyword>
<evidence type="ECO:0000256" key="5">
    <source>
        <dbReference type="ARBA" id="ARBA00022737"/>
    </source>
</evidence>
<evidence type="ECO:0000313" key="13">
    <source>
        <dbReference type="Proteomes" id="UP000654922"/>
    </source>
</evidence>
<dbReference type="InterPro" id="IPR015943">
    <property type="entry name" value="WD40/YVTN_repeat-like_dom_sf"/>
</dbReference>
<dbReference type="CDD" id="cd00519">
    <property type="entry name" value="Lipase_3"/>
    <property type="match status" value="1"/>
</dbReference>
<evidence type="ECO:0000256" key="2">
    <source>
        <dbReference type="ARBA" id="ARBA00006260"/>
    </source>
</evidence>
<dbReference type="GO" id="GO:0006629">
    <property type="term" value="P:lipid metabolic process"/>
    <property type="evidence" value="ECO:0007669"/>
    <property type="project" value="InterPro"/>
</dbReference>
<evidence type="ECO:0000256" key="7">
    <source>
        <dbReference type="ARBA" id="ARBA00023212"/>
    </source>
</evidence>
<gene>
    <name evidence="12" type="ORF">CNMCM5623_001192</name>
</gene>
<keyword evidence="5" id="KW-0677">Repeat</keyword>
<dbReference type="GO" id="GO:0034314">
    <property type="term" value="P:Arp2/3 complex-mediated actin nucleation"/>
    <property type="evidence" value="ECO:0007669"/>
    <property type="project" value="InterPro"/>
</dbReference>
<proteinExistence type="inferred from homology"/>
<dbReference type="InterPro" id="IPR036322">
    <property type="entry name" value="WD40_repeat_dom_sf"/>
</dbReference>
<dbReference type="FunFam" id="2.130.10.10:FF:000220">
    <property type="entry name" value="Actin-related protein 2/3 complex subunit"/>
    <property type="match status" value="1"/>
</dbReference>
<dbReference type="InterPro" id="IPR002921">
    <property type="entry name" value="Fungal_lipase-type"/>
</dbReference>
<dbReference type="OrthoDB" id="406844at2759"/>
<evidence type="ECO:0000259" key="11">
    <source>
        <dbReference type="Pfam" id="PF01764"/>
    </source>
</evidence>